<keyword evidence="3 9" id="KW-0808">Transferase</keyword>
<keyword evidence="6" id="KW-0594">Phospholipid biosynthesis</keyword>
<evidence type="ECO:0000313" key="9">
    <source>
        <dbReference type="EMBL" id="MBK7952828.1"/>
    </source>
</evidence>
<protein>
    <submittedName>
        <fullName evidence="9">CDP-diacylglycerol--serine O-phosphatidyltransferase</fullName>
        <ecNumber evidence="9">2.7.8.8</ecNumber>
    </submittedName>
</protein>
<organism evidence="9 10">
    <name type="scientific">Candidatus Accumulibacter affinis</name>
    <dbReference type="NCBI Taxonomy" id="2954384"/>
    <lineage>
        <taxon>Bacteria</taxon>
        <taxon>Pseudomonadati</taxon>
        <taxon>Pseudomonadota</taxon>
        <taxon>Betaproteobacteria</taxon>
        <taxon>Candidatus Accumulibacter</taxon>
    </lineage>
</organism>
<dbReference type="CDD" id="cd09136">
    <property type="entry name" value="PLDc_PSS_G_neg_2"/>
    <property type="match status" value="1"/>
</dbReference>
<keyword evidence="7" id="KW-1208">Phospholipid metabolism</keyword>
<dbReference type="InterPro" id="IPR001736">
    <property type="entry name" value="PLipase_D/transphosphatidylase"/>
</dbReference>
<feature type="domain" description="PLD phosphodiesterase" evidence="8">
    <location>
        <begin position="361"/>
        <end position="388"/>
    </location>
</feature>
<evidence type="ECO:0000256" key="1">
    <source>
        <dbReference type="ARBA" id="ARBA00010682"/>
    </source>
</evidence>
<comment type="caution">
    <text evidence="9">The sequence shown here is derived from an EMBL/GenBank/DDBJ whole genome shotgun (WGS) entry which is preliminary data.</text>
</comment>
<dbReference type="EMBL" id="JADJOT010000002">
    <property type="protein sequence ID" value="MBK7952828.1"/>
    <property type="molecule type" value="Genomic_DNA"/>
</dbReference>
<dbReference type="PANTHER" id="PTHR12586:SF1">
    <property type="entry name" value="CDP-DIACYLGLYCEROL--GLYCEROL-3-PHOSPHATE 3-PHOSPHATIDYLTRANSFERASE, MITOCHONDRIAL"/>
    <property type="match status" value="1"/>
</dbReference>
<evidence type="ECO:0000259" key="8">
    <source>
        <dbReference type="PROSITE" id="PS50035"/>
    </source>
</evidence>
<sequence>MTSPLAAAVQRLRGRSKAATGLDGLPSIPVALGGVLSLCGPGEFRATLLERIASAQERILITTLYLQDDDSGRQVLAALYAAKAARPQLQIAVFVDWHRAQRGLIGKTASPGNAALYLEMARRHGAGVPIYGVPVQTREWLGVMHLKGFVIDDALLYSGASINDVYLYRADRYRLDRYHLIESRQVADSMASLMTRVLQANAAVYPVDSEWRPHTRALRSAIIRFRRILAKSSYSVPAGAIGKGGLAITPLLGFGSRDNQLNAAIVQLIQRAQHRLVLFTPYFNLPGVVRRAIDEKIRQRCRVSILLGDKTANDFYIPPEDPFKTIGALPYLYEANLRRFCTTHQDAVDKGLLDLHLWRHERHSFHLKGLLVDDDYALITGSNLNPRAWRLDLENGLLIHDPQRSLLSQQQAELERILAHTRRLSHHSELDAPDTYPLPVQKILKRLARTRADRLVNQVL</sequence>
<dbReference type="Proteomes" id="UP000706151">
    <property type="component" value="Unassembled WGS sequence"/>
</dbReference>
<dbReference type="EC" id="2.7.8.8" evidence="9"/>
<dbReference type="GO" id="GO:0005829">
    <property type="term" value="C:cytosol"/>
    <property type="evidence" value="ECO:0007669"/>
    <property type="project" value="TreeGrafter"/>
</dbReference>
<keyword evidence="2" id="KW-0444">Lipid biosynthesis</keyword>
<dbReference type="SMART" id="SM00155">
    <property type="entry name" value="PLDc"/>
    <property type="match status" value="2"/>
</dbReference>
<accession>A0A935W3G2</accession>
<dbReference type="InterPro" id="IPR016270">
    <property type="entry name" value="PGS1"/>
</dbReference>
<comment type="similarity">
    <text evidence="1">Belongs to the CDP-alcohol phosphatidyltransferase class-II family.</text>
</comment>
<evidence type="ECO:0000313" key="10">
    <source>
        <dbReference type="Proteomes" id="UP000706151"/>
    </source>
</evidence>
<keyword evidence="4" id="KW-0677">Repeat</keyword>
<name>A0A935W3G2_9PROT</name>
<keyword evidence="5" id="KW-0443">Lipid metabolism</keyword>
<dbReference type="GO" id="GO:0003882">
    <property type="term" value="F:CDP-diacylglycerol-serine O-phosphatidyltransferase activity"/>
    <property type="evidence" value="ECO:0007669"/>
    <property type="project" value="UniProtKB-EC"/>
</dbReference>
<dbReference type="PROSITE" id="PS50035">
    <property type="entry name" value="PLD"/>
    <property type="match status" value="1"/>
</dbReference>
<dbReference type="GO" id="GO:0032049">
    <property type="term" value="P:cardiolipin biosynthetic process"/>
    <property type="evidence" value="ECO:0007669"/>
    <property type="project" value="InterPro"/>
</dbReference>
<dbReference type="InterPro" id="IPR025202">
    <property type="entry name" value="PLD-like_dom"/>
</dbReference>
<evidence type="ECO:0000256" key="3">
    <source>
        <dbReference type="ARBA" id="ARBA00022679"/>
    </source>
</evidence>
<reference evidence="9 10" key="1">
    <citation type="submission" date="2020-10" db="EMBL/GenBank/DDBJ databases">
        <title>Connecting structure to function with the recovery of over 1000 high-quality activated sludge metagenome-assembled genomes encoding full-length rRNA genes using long-read sequencing.</title>
        <authorList>
            <person name="Singleton C.M."/>
            <person name="Petriglieri F."/>
            <person name="Kristensen J.M."/>
            <person name="Kirkegaard R.H."/>
            <person name="Michaelsen T.Y."/>
            <person name="Andersen M.H."/>
            <person name="Karst S.M."/>
            <person name="Dueholm M.S."/>
            <person name="Nielsen P.H."/>
            <person name="Albertsen M."/>
        </authorList>
    </citation>
    <scope>NUCLEOTIDE SEQUENCE [LARGE SCALE GENOMIC DNA]</scope>
    <source>
        <strain evidence="9">Fred_18-Q3-R57-64_BAT3C.720</strain>
    </source>
</reference>
<dbReference type="GO" id="GO:0008444">
    <property type="term" value="F:CDP-diacylglycerol-glycerol-3-phosphate 3-phosphatidyltransferase activity"/>
    <property type="evidence" value="ECO:0007669"/>
    <property type="project" value="InterPro"/>
</dbReference>
<evidence type="ECO:0000256" key="2">
    <source>
        <dbReference type="ARBA" id="ARBA00022516"/>
    </source>
</evidence>
<evidence type="ECO:0000256" key="6">
    <source>
        <dbReference type="ARBA" id="ARBA00023209"/>
    </source>
</evidence>
<dbReference type="PANTHER" id="PTHR12586">
    <property type="entry name" value="CDP-DIACYLGLYCEROL--SERINE O-PHOSPHATIDYLTRANSFERASE"/>
    <property type="match status" value="1"/>
</dbReference>
<gene>
    <name evidence="9" type="primary">pssA</name>
    <name evidence="9" type="ORF">IPK02_02045</name>
</gene>
<dbReference type="SUPFAM" id="SSF56024">
    <property type="entry name" value="Phospholipase D/nuclease"/>
    <property type="match status" value="2"/>
</dbReference>
<dbReference type="NCBIfam" id="NF006946">
    <property type="entry name" value="PRK09428.1"/>
    <property type="match status" value="1"/>
</dbReference>
<proteinExistence type="inferred from homology"/>
<dbReference type="Gene3D" id="3.30.870.10">
    <property type="entry name" value="Endonuclease Chain A"/>
    <property type="match status" value="2"/>
</dbReference>
<dbReference type="PIRSF" id="PIRSF000850">
    <property type="entry name" value="Phospholipase_D_PSS"/>
    <property type="match status" value="1"/>
</dbReference>
<evidence type="ECO:0000256" key="7">
    <source>
        <dbReference type="ARBA" id="ARBA00023264"/>
    </source>
</evidence>
<dbReference type="AlphaFoldDB" id="A0A935W3G2"/>
<evidence type="ECO:0000256" key="5">
    <source>
        <dbReference type="ARBA" id="ARBA00023098"/>
    </source>
</evidence>
<dbReference type="Pfam" id="PF13091">
    <property type="entry name" value="PLDc_2"/>
    <property type="match status" value="2"/>
</dbReference>
<evidence type="ECO:0000256" key="4">
    <source>
        <dbReference type="ARBA" id="ARBA00022737"/>
    </source>
</evidence>